<keyword evidence="3" id="KW-1185">Reference proteome</keyword>
<evidence type="ECO:0000313" key="3">
    <source>
        <dbReference type="Proteomes" id="UP000235145"/>
    </source>
</evidence>
<feature type="signal peptide" evidence="1">
    <location>
        <begin position="1"/>
        <end position="18"/>
    </location>
</feature>
<reference evidence="2 3" key="1">
    <citation type="journal article" date="2017" name="Nat. Commun.">
        <title>Genome assembly with in vitro proximity ligation data and whole-genome triplication in lettuce.</title>
        <authorList>
            <person name="Reyes-Chin-Wo S."/>
            <person name="Wang Z."/>
            <person name="Yang X."/>
            <person name="Kozik A."/>
            <person name="Arikit S."/>
            <person name="Song C."/>
            <person name="Xia L."/>
            <person name="Froenicke L."/>
            <person name="Lavelle D.O."/>
            <person name="Truco M.J."/>
            <person name="Xia R."/>
            <person name="Zhu S."/>
            <person name="Xu C."/>
            <person name="Xu H."/>
            <person name="Xu X."/>
            <person name="Cox K."/>
            <person name="Korf I."/>
            <person name="Meyers B.C."/>
            <person name="Michelmore R.W."/>
        </authorList>
    </citation>
    <scope>NUCLEOTIDE SEQUENCE [LARGE SCALE GENOMIC DNA]</scope>
    <source>
        <strain evidence="3">cv. Salinas</strain>
        <tissue evidence="2">Seedlings</tissue>
    </source>
</reference>
<dbReference type="Proteomes" id="UP000235145">
    <property type="component" value="Unassembled WGS sequence"/>
</dbReference>
<organism evidence="2 3">
    <name type="scientific">Lactuca sativa</name>
    <name type="common">Garden lettuce</name>
    <dbReference type="NCBI Taxonomy" id="4236"/>
    <lineage>
        <taxon>Eukaryota</taxon>
        <taxon>Viridiplantae</taxon>
        <taxon>Streptophyta</taxon>
        <taxon>Embryophyta</taxon>
        <taxon>Tracheophyta</taxon>
        <taxon>Spermatophyta</taxon>
        <taxon>Magnoliopsida</taxon>
        <taxon>eudicotyledons</taxon>
        <taxon>Gunneridae</taxon>
        <taxon>Pentapetalae</taxon>
        <taxon>asterids</taxon>
        <taxon>campanulids</taxon>
        <taxon>Asterales</taxon>
        <taxon>Asteraceae</taxon>
        <taxon>Cichorioideae</taxon>
        <taxon>Cichorieae</taxon>
        <taxon>Lactucinae</taxon>
        <taxon>Lactuca</taxon>
    </lineage>
</organism>
<protein>
    <submittedName>
        <fullName evidence="2">Uncharacterized protein</fullName>
    </submittedName>
</protein>
<dbReference type="EMBL" id="NBSK02000004">
    <property type="protein sequence ID" value="KAJ0211425.1"/>
    <property type="molecule type" value="Genomic_DNA"/>
</dbReference>
<gene>
    <name evidence="2" type="ORF">LSAT_V11C400173750</name>
</gene>
<proteinExistence type="predicted"/>
<comment type="caution">
    <text evidence="2">The sequence shown here is derived from an EMBL/GenBank/DDBJ whole genome shotgun (WGS) entry which is preliminary data.</text>
</comment>
<evidence type="ECO:0000313" key="2">
    <source>
        <dbReference type="EMBL" id="KAJ0211425.1"/>
    </source>
</evidence>
<dbReference type="AlphaFoldDB" id="A0A9R1VV71"/>
<sequence length="150" mass="17021">MNTRELFAMLLLVTLVADRVFHRERIQPIFLQDKAYSLLTSMLFKAVEISIPVFCTPTPPKNSFPPRINIGCGYGPATATLKNIEHIINHGSCEAVHYMLINLNSLPDIFNHEESLQDHIITSYVLNNFAKIPTPESFGGSWCQFWINLT</sequence>
<keyword evidence="1" id="KW-0732">Signal</keyword>
<feature type="chain" id="PRO_5040317302" evidence="1">
    <location>
        <begin position="19"/>
        <end position="150"/>
    </location>
</feature>
<name>A0A9R1VV71_LACSA</name>
<evidence type="ECO:0000256" key="1">
    <source>
        <dbReference type="SAM" id="SignalP"/>
    </source>
</evidence>
<accession>A0A9R1VV71</accession>